<dbReference type="OrthoDB" id="227267at2"/>
<dbReference type="InterPro" id="IPR011047">
    <property type="entry name" value="Quinoprotein_ADH-like_sf"/>
</dbReference>
<dbReference type="PANTHER" id="PTHR34512">
    <property type="entry name" value="CELL SURFACE PROTEIN"/>
    <property type="match status" value="1"/>
</dbReference>
<reference evidence="2 3" key="1">
    <citation type="submission" date="2019-02" db="EMBL/GenBank/DDBJ databases">
        <title>Deep-cultivation of Planctomycetes and their phenomic and genomic characterization uncovers novel biology.</title>
        <authorList>
            <person name="Wiegand S."/>
            <person name="Jogler M."/>
            <person name="Boedeker C."/>
            <person name="Pinto D."/>
            <person name="Vollmers J."/>
            <person name="Rivas-Marin E."/>
            <person name="Kohn T."/>
            <person name="Peeters S.H."/>
            <person name="Heuer A."/>
            <person name="Rast P."/>
            <person name="Oberbeckmann S."/>
            <person name="Bunk B."/>
            <person name="Jeske O."/>
            <person name="Meyerdierks A."/>
            <person name="Storesund J.E."/>
            <person name="Kallscheuer N."/>
            <person name="Luecker S."/>
            <person name="Lage O.M."/>
            <person name="Pohl T."/>
            <person name="Merkel B.J."/>
            <person name="Hornburger P."/>
            <person name="Mueller R.-W."/>
            <person name="Bruemmer F."/>
            <person name="Labrenz M."/>
            <person name="Spormann A.M."/>
            <person name="Op den Camp H."/>
            <person name="Overmann J."/>
            <person name="Amann R."/>
            <person name="Jetten M.S.M."/>
            <person name="Mascher T."/>
            <person name="Medema M.H."/>
            <person name="Devos D.P."/>
            <person name="Kaster A.-K."/>
            <person name="Ovreas L."/>
            <person name="Rohde M."/>
            <person name="Galperin M.Y."/>
            <person name="Jogler C."/>
        </authorList>
    </citation>
    <scope>NUCLEOTIDE SEQUENCE [LARGE SCALE GENOMIC DNA]</scope>
    <source>
        <strain evidence="2 3">Pla110</strain>
    </source>
</reference>
<feature type="domain" description="Pyrrolo-quinoline quinone repeat" evidence="1">
    <location>
        <begin position="97"/>
        <end position="352"/>
    </location>
</feature>
<dbReference type="InterPro" id="IPR002372">
    <property type="entry name" value="PQQ_rpt_dom"/>
</dbReference>
<dbReference type="AlphaFoldDB" id="A0A518CMV9"/>
<evidence type="ECO:0000259" key="1">
    <source>
        <dbReference type="Pfam" id="PF13360"/>
    </source>
</evidence>
<dbReference type="Gene3D" id="2.130.10.10">
    <property type="entry name" value="YVTN repeat-like/Quinoprotein amine dehydrogenase"/>
    <property type="match status" value="1"/>
</dbReference>
<dbReference type="EMBL" id="CP036281">
    <property type="protein sequence ID" value="QDU80558.1"/>
    <property type="molecule type" value="Genomic_DNA"/>
</dbReference>
<evidence type="ECO:0000313" key="3">
    <source>
        <dbReference type="Proteomes" id="UP000317178"/>
    </source>
</evidence>
<organism evidence="2 3">
    <name type="scientific">Polystyrenella longa</name>
    <dbReference type="NCBI Taxonomy" id="2528007"/>
    <lineage>
        <taxon>Bacteria</taxon>
        <taxon>Pseudomonadati</taxon>
        <taxon>Planctomycetota</taxon>
        <taxon>Planctomycetia</taxon>
        <taxon>Planctomycetales</taxon>
        <taxon>Planctomycetaceae</taxon>
        <taxon>Polystyrenella</taxon>
    </lineage>
</organism>
<accession>A0A518CMV9</accession>
<dbReference type="RefSeq" id="WP_144995823.1">
    <property type="nucleotide sequence ID" value="NZ_CP036281.1"/>
</dbReference>
<sequence length="435" mass="48765">MSRSLISQFLSLAIILCFSTVVWAEEWPHWRGLRANGTWQGPELKTEFSESDMPKQWEHECGGGYAGVTVADQQVYLHDHLKEGEQGSEFSGEEVERLQCFDLKTGKRQWVHQYPVAYDKLDYGNGPRAAPTIVDGYLYLCGALGDLKCLRTENGEEVWSIHLQEDLAGRLPTWGYAASPVIKGDLLIIQPGADQAEAETIAAQSGAIVALNRHSGKVVWSSLSDEAGYCTPVIHPHAGIDLLVFWTPSHIRGLNAATGEPLWEYPYEITYKVSIATPIVHQNIVLVCGYWDGSKAIELGESATDAELLWEDRWNLRGLMSQPLYKGDYVYLLDKQYGITCFELKTGEKLWDDKNETTPRGRNPQATLVWLNDSNRAMILNAEGEFLTAQLTPEGIHEESRVPLIGKTWAHPAYAEDNIIVRSDTQIICYQLPLK</sequence>
<proteinExistence type="predicted"/>
<dbReference type="PANTHER" id="PTHR34512:SF30">
    <property type="entry name" value="OUTER MEMBRANE PROTEIN ASSEMBLY FACTOR BAMB"/>
    <property type="match status" value="1"/>
</dbReference>
<evidence type="ECO:0000313" key="2">
    <source>
        <dbReference type="EMBL" id="QDU80558.1"/>
    </source>
</evidence>
<dbReference type="SUPFAM" id="SSF50998">
    <property type="entry name" value="Quinoprotein alcohol dehydrogenase-like"/>
    <property type="match status" value="1"/>
</dbReference>
<dbReference type="KEGG" id="plon:Pla110_22890"/>
<dbReference type="Pfam" id="PF13360">
    <property type="entry name" value="PQQ_2"/>
    <property type="match status" value="1"/>
</dbReference>
<keyword evidence="3" id="KW-1185">Reference proteome</keyword>
<gene>
    <name evidence="2" type="ORF">Pla110_22890</name>
</gene>
<dbReference type="InterPro" id="IPR015943">
    <property type="entry name" value="WD40/YVTN_repeat-like_dom_sf"/>
</dbReference>
<name>A0A518CMV9_9PLAN</name>
<protein>
    <submittedName>
        <fullName evidence="2">Outer membrane biogenesis protein BamB</fullName>
    </submittedName>
</protein>
<dbReference type="Proteomes" id="UP000317178">
    <property type="component" value="Chromosome"/>
</dbReference>